<keyword evidence="2" id="KW-0255">Endonuclease</keyword>
<organism evidence="2 3">
    <name type="scientific">Nocardia jiangxiensis</name>
    <dbReference type="NCBI Taxonomy" id="282685"/>
    <lineage>
        <taxon>Bacteria</taxon>
        <taxon>Bacillati</taxon>
        <taxon>Actinomycetota</taxon>
        <taxon>Actinomycetes</taxon>
        <taxon>Mycobacteriales</taxon>
        <taxon>Nocardiaceae</taxon>
        <taxon>Nocardia</taxon>
    </lineage>
</organism>
<feature type="domain" description="Putative restriction endonuclease" evidence="1">
    <location>
        <begin position="22"/>
        <end position="145"/>
    </location>
</feature>
<keyword evidence="3" id="KW-1185">Reference proteome</keyword>
<dbReference type="RefSeq" id="WP_040820217.1">
    <property type="nucleotide sequence ID" value="NZ_JBIAQY010000008.1"/>
</dbReference>
<evidence type="ECO:0000259" key="1">
    <source>
        <dbReference type="Pfam" id="PF05685"/>
    </source>
</evidence>
<dbReference type="PANTHER" id="PTHR35400">
    <property type="entry name" value="SLR1083 PROTEIN"/>
    <property type="match status" value="1"/>
</dbReference>
<name>A0ABW6S2U9_9NOCA</name>
<dbReference type="EMBL" id="JBIAQY010000008">
    <property type="protein sequence ID" value="MFF3570626.1"/>
    <property type="molecule type" value="Genomic_DNA"/>
</dbReference>
<dbReference type="Gene3D" id="3.90.1570.10">
    <property type="entry name" value="tt1808, chain A"/>
    <property type="match status" value="1"/>
</dbReference>
<protein>
    <submittedName>
        <fullName evidence="2">Uma2 family endonuclease</fullName>
    </submittedName>
</protein>
<dbReference type="GO" id="GO:0004519">
    <property type="term" value="F:endonuclease activity"/>
    <property type="evidence" value="ECO:0007669"/>
    <property type="project" value="UniProtKB-KW"/>
</dbReference>
<dbReference type="Pfam" id="PF05685">
    <property type="entry name" value="Uma2"/>
    <property type="match status" value="1"/>
</dbReference>
<dbReference type="InterPro" id="IPR011335">
    <property type="entry name" value="Restrct_endonuc-II-like"/>
</dbReference>
<keyword evidence="2" id="KW-0540">Nuclease</keyword>
<reference evidence="2 3" key="1">
    <citation type="submission" date="2024-10" db="EMBL/GenBank/DDBJ databases">
        <title>The Natural Products Discovery Center: Release of the First 8490 Sequenced Strains for Exploring Actinobacteria Biosynthetic Diversity.</title>
        <authorList>
            <person name="Kalkreuter E."/>
            <person name="Kautsar S.A."/>
            <person name="Yang D."/>
            <person name="Bader C.D."/>
            <person name="Teijaro C.N."/>
            <person name="Fluegel L."/>
            <person name="Davis C.M."/>
            <person name="Simpson J.R."/>
            <person name="Lauterbach L."/>
            <person name="Steele A.D."/>
            <person name="Gui C."/>
            <person name="Meng S."/>
            <person name="Li G."/>
            <person name="Viehrig K."/>
            <person name="Ye F."/>
            <person name="Su P."/>
            <person name="Kiefer A.F."/>
            <person name="Nichols A."/>
            <person name="Cepeda A.J."/>
            <person name="Yan W."/>
            <person name="Fan B."/>
            <person name="Jiang Y."/>
            <person name="Adhikari A."/>
            <person name="Zheng C.-J."/>
            <person name="Schuster L."/>
            <person name="Cowan T.M."/>
            <person name="Smanski M.J."/>
            <person name="Chevrette M.G."/>
            <person name="De Carvalho L.P.S."/>
            <person name="Shen B."/>
        </authorList>
    </citation>
    <scope>NUCLEOTIDE SEQUENCE [LARGE SCALE GENOMIC DNA]</scope>
    <source>
        <strain evidence="2 3">NPDC002593</strain>
    </source>
</reference>
<dbReference type="Proteomes" id="UP001601992">
    <property type="component" value="Unassembled WGS sequence"/>
</dbReference>
<comment type="caution">
    <text evidence="2">The sequence shown here is derived from an EMBL/GenBank/DDBJ whole genome shotgun (WGS) entry which is preliminary data.</text>
</comment>
<gene>
    <name evidence="2" type="ORF">ACFYXQ_22855</name>
</gene>
<dbReference type="SUPFAM" id="SSF52980">
    <property type="entry name" value="Restriction endonuclease-like"/>
    <property type="match status" value="1"/>
</dbReference>
<dbReference type="CDD" id="cd06260">
    <property type="entry name" value="DUF820-like"/>
    <property type="match status" value="1"/>
</dbReference>
<proteinExistence type="predicted"/>
<accession>A0ABW6S2U9</accession>
<evidence type="ECO:0000313" key="2">
    <source>
        <dbReference type="EMBL" id="MFF3570626.1"/>
    </source>
</evidence>
<evidence type="ECO:0000313" key="3">
    <source>
        <dbReference type="Proteomes" id="UP001601992"/>
    </source>
</evidence>
<keyword evidence="2" id="KW-0378">Hydrolase</keyword>
<dbReference type="InterPro" id="IPR012296">
    <property type="entry name" value="Nuclease_put_TT1808"/>
</dbReference>
<dbReference type="PANTHER" id="PTHR35400:SF3">
    <property type="entry name" value="SLL1072 PROTEIN"/>
    <property type="match status" value="1"/>
</dbReference>
<sequence length="163" mass="18117">MHDELVELAAGMDVPEGFRADAQGEVIIVSPQRPERWRIISDIDFCIRLNAPNLRTTSDVKIPGTGEHDKAPDFGLFYKNAELHASKALAFVEVVSQSSQETDYVDKTRIYASAGVPEYLIVDQERAVWTLNTTPTADGYRTTITKPIETPVEIAGVQVELDR</sequence>
<dbReference type="InterPro" id="IPR008538">
    <property type="entry name" value="Uma2"/>
</dbReference>